<feature type="signal peptide" evidence="1">
    <location>
        <begin position="1"/>
        <end position="24"/>
    </location>
</feature>
<keyword evidence="3" id="KW-1185">Reference proteome</keyword>
<dbReference type="Proteomes" id="UP000241222">
    <property type="component" value="Unassembled WGS sequence"/>
</dbReference>
<proteinExistence type="predicted"/>
<dbReference type="AlphaFoldDB" id="A0A2T3J029"/>
<keyword evidence="1" id="KW-0732">Signal</keyword>
<feature type="chain" id="PRO_5015455982" evidence="1">
    <location>
        <begin position="25"/>
        <end position="70"/>
    </location>
</feature>
<protein>
    <submittedName>
        <fullName evidence="2">Uncharacterized protein</fullName>
    </submittedName>
</protein>
<comment type="caution">
    <text evidence="2">The sequence shown here is derived from an EMBL/GenBank/DDBJ whole genome shotgun (WGS) entry which is preliminary data.</text>
</comment>
<evidence type="ECO:0000313" key="2">
    <source>
        <dbReference type="EMBL" id="PSU34274.1"/>
    </source>
</evidence>
<gene>
    <name evidence="2" type="ORF">C9I99_09830</name>
</gene>
<name>A0A2T3J029_9GAMM</name>
<evidence type="ECO:0000313" key="3">
    <source>
        <dbReference type="Proteomes" id="UP000241222"/>
    </source>
</evidence>
<accession>A0A2T3J029</accession>
<organism evidence="2 3">
    <name type="scientific">Photobacterium lutimaris</name>
    <dbReference type="NCBI Taxonomy" id="388278"/>
    <lineage>
        <taxon>Bacteria</taxon>
        <taxon>Pseudomonadati</taxon>
        <taxon>Pseudomonadota</taxon>
        <taxon>Gammaproteobacteria</taxon>
        <taxon>Vibrionales</taxon>
        <taxon>Vibrionaceae</taxon>
        <taxon>Photobacterium</taxon>
    </lineage>
</organism>
<sequence length="70" mass="7588">MQVNFMKKLIGLLVIMFFSVSVQAGGGSGTGGIPSVPCVIDGKLIHKHLLITECNELKREVTDKKAQPTY</sequence>
<reference evidence="2 3" key="1">
    <citation type="submission" date="2018-03" db="EMBL/GenBank/DDBJ databases">
        <title>Whole genome sequencing of Histamine producing bacteria.</title>
        <authorList>
            <person name="Butler K."/>
        </authorList>
    </citation>
    <scope>NUCLEOTIDE SEQUENCE [LARGE SCALE GENOMIC DNA]</scope>
    <source>
        <strain evidence="2 3">JCM 13586</strain>
    </source>
</reference>
<dbReference type="EMBL" id="PYMH01000003">
    <property type="protein sequence ID" value="PSU34274.1"/>
    <property type="molecule type" value="Genomic_DNA"/>
</dbReference>
<evidence type="ECO:0000256" key="1">
    <source>
        <dbReference type="SAM" id="SignalP"/>
    </source>
</evidence>